<dbReference type="RefSeq" id="WP_238304108.1">
    <property type="nucleotide sequence ID" value="NZ_BPQM01000090.1"/>
</dbReference>
<organism evidence="2 3">
    <name type="scientific">Methylobacterium gregans</name>
    <dbReference type="NCBI Taxonomy" id="374424"/>
    <lineage>
        <taxon>Bacteria</taxon>
        <taxon>Pseudomonadati</taxon>
        <taxon>Pseudomonadota</taxon>
        <taxon>Alphaproteobacteria</taxon>
        <taxon>Hyphomicrobiales</taxon>
        <taxon>Methylobacteriaceae</taxon>
        <taxon>Methylobacterium</taxon>
    </lineage>
</organism>
<accession>A0AA37MD56</accession>
<name>A0AA37MD56_9HYPH</name>
<comment type="caution">
    <text evidence="2">The sequence shown here is derived from an EMBL/GenBank/DDBJ whole genome shotgun (WGS) entry which is preliminary data.</text>
</comment>
<reference evidence="2" key="2">
    <citation type="submission" date="2021-08" db="EMBL/GenBank/DDBJ databases">
        <authorList>
            <person name="Tani A."/>
            <person name="Ola A."/>
            <person name="Ogura Y."/>
            <person name="Katsura K."/>
            <person name="Hayashi T."/>
        </authorList>
    </citation>
    <scope>NUCLEOTIDE SEQUENCE</scope>
    <source>
        <strain evidence="2">NBRC 103626</strain>
    </source>
</reference>
<dbReference type="EMBL" id="BPQM01000090">
    <property type="protein sequence ID" value="GJD80249.1"/>
    <property type="molecule type" value="Genomic_DNA"/>
</dbReference>
<dbReference type="AlphaFoldDB" id="A0AA37MD56"/>
<feature type="domain" description="Serine aminopeptidase S33" evidence="1">
    <location>
        <begin position="55"/>
        <end position="154"/>
    </location>
</feature>
<reference evidence="2" key="1">
    <citation type="journal article" date="2016" name="Front. Microbiol.">
        <title>Genome Sequence of the Piezophilic, Mesophilic Sulfate-Reducing Bacterium Desulfovibrio indicus J2T.</title>
        <authorList>
            <person name="Cao J."/>
            <person name="Maignien L."/>
            <person name="Shao Z."/>
            <person name="Alain K."/>
            <person name="Jebbar M."/>
        </authorList>
    </citation>
    <scope>NUCLEOTIDE SEQUENCE</scope>
    <source>
        <strain evidence="2">NBRC 103626</strain>
    </source>
</reference>
<evidence type="ECO:0000313" key="2">
    <source>
        <dbReference type="EMBL" id="GJD80249.1"/>
    </source>
</evidence>
<gene>
    <name evidence="2" type="ORF">NBEOAGPD_3490</name>
</gene>
<feature type="domain" description="Serine aminopeptidase S33" evidence="1">
    <location>
        <begin position="311"/>
        <end position="416"/>
    </location>
</feature>
<evidence type="ECO:0000259" key="1">
    <source>
        <dbReference type="Pfam" id="PF12146"/>
    </source>
</evidence>
<dbReference type="InterPro" id="IPR022742">
    <property type="entry name" value="Hydrolase_4"/>
</dbReference>
<proteinExistence type="predicted"/>
<dbReference type="Proteomes" id="UP001055108">
    <property type="component" value="Unassembled WGS sequence"/>
</dbReference>
<dbReference type="InterPro" id="IPR050261">
    <property type="entry name" value="FrsA_esterase"/>
</dbReference>
<dbReference type="InterPro" id="IPR029058">
    <property type="entry name" value="AB_hydrolase_fold"/>
</dbReference>
<evidence type="ECO:0000313" key="3">
    <source>
        <dbReference type="Proteomes" id="UP001055108"/>
    </source>
</evidence>
<dbReference type="PANTHER" id="PTHR22946">
    <property type="entry name" value="DIENELACTONE HYDROLASE DOMAIN-CONTAINING PROTEIN-RELATED"/>
    <property type="match status" value="1"/>
</dbReference>
<dbReference type="Gene3D" id="3.40.50.1820">
    <property type="entry name" value="alpha/beta hydrolase"/>
    <property type="match status" value="2"/>
</dbReference>
<dbReference type="Pfam" id="PF12146">
    <property type="entry name" value="Hydrolase_4"/>
    <property type="match status" value="2"/>
</dbReference>
<sequence length="603" mass="63426">MLVDRTDPAAVTTLSAQPVLLGDLFGWFTPGSSGRGVLLCGTFGIEQLNAYRAWGRLAARIAGAGCPTLRFDYAGEGDSGEHAGPDRVTEALAAIDRGIRFLRAEAGAEEIVLVGLRLGATLAARAAEAGGVDRLVLLAPFVSGQAYLREMTLQARLIDRLPDGTPLPQEPGALSLGGFQLDPATIAALGALDLATTARAPAPEILLLGPKTAALADRYRTLGAAVTTGAFPELAPLVSDPLFAPYPERTFEAVCAFAAAGAAPSPAPCRRPAPAGTLAGTGWRESVQAFGSGLVGVLCRPETRQPGTPTVIVVNSGLNARSGYGRQTTALARRLAATGIASLRFDPRGIGDSADRDDDRSPFYAPDAVTDVRAALDHLAEVQDGPVVILGTCSGAYLAFNALCADERLRAAVLVNLYCFDLKPGTDIETMVRDTFRHGQGYLARARQRGSWQRILSGEIRLAQVAGAIRRDGSALLGRCIARLSRLVLVGESTGRRVARLRRRGARIAMVYSADDPGLATLRAHLGASTRVGRRLGYPVALLDGADHNLSRPADHDRLLTIVQEVAHDAARADRAGAAPARLRAVPAREPNGLLLRPSETLP</sequence>
<keyword evidence="3" id="KW-1185">Reference proteome</keyword>
<protein>
    <recommendedName>
        <fullName evidence="1">Serine aminopeptidase S33 domain-containing protein</fullName>
    </recommendedName>
</protein>
<dbReference type="SUPFAM" id="SSF53474">
    <property type="entry name" value="alpha/beta-Hydrolases"/>
    <property type="match status" value="2"/>
</dbReference>